<evidence type="ECO:0000313" key="4">
    <source>
        <dbReference type="EMBL" id="MCY0966907.1"/>
    </source>
</evidence>
<dbReference type="RefSeq" id="WP_283175115.1">
    <property type="nucleotide sequence ID" value="NZ_JAPNOA010000058.1"/>
</dbReference>
<accession>A0A9X3ISY4</accession>
<gene>
    <name evidence="4" type="ORF">OUO13_17150</name>
</gene>
<name>A0A9X3ISY4_9GAMM</name>
<dbReference type="Pfam" id="PF14321">
    <property type="entry name" value="DUF4382"/>
    <property type="match status" value="1"/>
</dbReference>
<feature type="region of interest" description="Disordered" evidence="1">
    <location>
        <begin position="26"/>
        <end position="55"/>
    </location>
</feature>
<feature type="region of interest" description="Disordered" evidence="1">
    <location>
        <begin position="624"/>
        <end position="666"/>
    </location>
</feature>
<keyword evidence="2" id="KW-0732">Signal</keyword>
<sequence>MKTKFLPLAMAILLLSGCGSDSSSVSTLTDSSADSTSSSDSSSSDTATDTTTDTSKTVGGTVQVALTDAEADFVTYQVTLNSITLVRTDGTEVDLLATATPVDFVQYQQLSELFAMSSVPTGSYSSVVLNLDYSNASLVIQDEDGVTYNASAVDSSGKALTSLDVTLQLDTDEPLTVADGELAGLTLDMDLAASNEVLSYDPAVVEVEPFLMVVASQNDTREHRVRGLLSEVDSSADSSAATITLAIRPLRLRSGDYGTLVCNVSDDTLYEIDGTEYTGSSGLELIAALDADSPLLAYGTLDSDGNFTASQVIAGTGVAWSGDDVVKGTIIARSDNTLTLGNSVHERDGSDTTFSSTTEVVIADTTSVTGYYEGDASIANLSVGQKVLVTGTMGDSQFDASSGLVRMQLSTVTGTSTVNPLTIDLLTVNNRSVDQYDFTGTGATVDADPSAYRIDIGVMDVSNLSNDDWVSIKGYPTKWAADSDYDFTALAVNEISFTSSTATYVSHWDSASSSAITISDSSLIIDNTDAVDRLSLSGVPDSLIESFVVSSISGESDGTFAIRTSDGTTTLLIWSEFVTTLGTALSDATTAGETVSHISASGSFDSSTGVLTATHVMVRIGTISNQHSDSIRSRHSNARSGSSGSDNDSDSSDHNSNNGGSYGNHH</sequence>
<evidence type="ECO:0000256" key="1">
    <source>
        <dbReference type="SAM" id="MobiDB-lite"/>
    </source>
</evidence>
<feature type="chain" id="PRO_5040774115" evidence="2">
    <location>
        <begin position="24"/>
        <end position="666"/>
    </location>
</feature>
<dbReference type="Proteomes" id="UP001150830">
    <property type="component" value="Unassembled WGS sequence"/>
</dbReference>
<feature type="domain" description="DUF4382" evidence="3">
    <location>
        <begin position="60"/>
        <end position="194"/>
    </location>
</feature>
<comment type="caution">
    <text evidence="4">The sequence shown here is derived from an EMBL/GenBank/DDBJ whole genome shotgun (WGS) entry which is preliminary data.</text>
</comment>
<organism evidence="4 5">
    <name type="scientific">Parathalassolituus penaei</name>
    <dbReference type="NCBI Taxonomy" id="2997323"/>
    <lineage>
        <taxon>Bacteria</taxon>
        <taxon>Pseudomonadati</taxon>
        <taxon>Pseudomonadota</taxon>
        <taxon>Gammaproteobacteria</taxon>
        <taxon>Oceanospirillales</taxon>
        <taxon>Oceanospirillaceae</taxon>
        <taxon>Parathalassolituus</taxon>
    </lineage>
</organism>
<dbReference type="PROSITE" id="PS51257">
    <property type="entry name" value="PROKAR_LIPOPROTEIN"/>
    <property type="match status" value="1"/>
</dbReference>
<dbReference type="AlphaFoldDB" id="A0A9X3ISY4"/>
<protein>
    <submittedName>
        <fullName evidence="4">DUF4382 domain-containing protein</fullName>
    </submittedName>
</protein>
<proteinExistence type="predicted"/>
<evidence type="ECO:0000259" key="3">
    <source>
        <dbReference type="Pfam" id="PF14321"/>
    </source>
</evidence>
<evidence type="ECO:0000256" key="2">
    <source>
        <dbReference type="SAM" id="SignalP"/>
    </source>
</evidence>
<keyword evidence="5" id="KW-1185">Reference proteome</keyword>
<evidence type="ECO:0000313" key="5">
    <source>
        <dbReference type="Proteomes" id="UP001150830"/>
    </source>
</evidence>
<reference evidence="4" key="1">
    <citation type="submission" date="2022-11" db="EMBL/GenBank/DDBJ databases">
        <title>Parathalassolutuus dongxingensis gen. nov., sp. nov., a novel member of family Oceanospirillaceae isolated from a coastal shrimp pond in Guangxi, China.</title>
        <authorList>
            <person name="Chen H."/>
        </authorList>
    </citation>
    <scope>NUCLEOTIDE SEQUENCE</scope>
    <source>
        <strain evidence="4">G-43</strain>
    </source>
</reference>
<dbReference type="EMBL" id="JAPNOA010000058">
    <property type="protein sequence ID" value="MCY0966907.1"/>
    <property type="molecule type" value="Genomic_DNA"/>
</dbReference>
<dbReference type="InterPro" id="IPR025491">
    <property type="entry name" value="DUF4382"/>
</dbReference>
<feature type="signal peptide" evidence="2">
    <location>
        <begin position="1"/>
        <end position="23"/>
    </location>
</feature>